<dbReference type="SUPFAM" id="SSF55811">
    <property type="entry name" value="Nudix"/>
    <property type="match status" value="1"/>
</dbReference>
<dbReference type="Proteomes" id="UP000004508">
    <property type="component" value="Unassembled WGS sequence"/>
</dbReference>
<comment type="cofactor">
    <cofactor evidence="1">
        <name>Mg(2+)</name>
        <dbReference type="ChEBI" id="CHEBI:18420"/>
    </cofactor>
</comment>
<feature type="domain" description="Nudix hydrolase" evidence="5">
    <location>
        <begin position="6"/>
        <end position="137"/>
    </location>
</feature>
<keyword evidence="3" id="KW-0460">Magnesium</keyword>
<dbReference type="InterPro" id="IPR020476">
    <property type="entry name" value="Nudix_hydrolase"/>
</dbReference>
<evidence type="ECO:0000256" key="2">
    <source>
        <dbReference type="ARBA" id="ARBA00022801"/>
    </source>
</evidence>
<keyword evidence="2 4" id="KW-0378">Hydrolase</keyword>
<comment type="caution">
    <text evidence="6">The sequence shown here is derived from an EMBL/GenBank/DDBJ whole genome shotgun (WGS) entry which is preliminary data.</text>
</comment>
<dbReference type="eggNOG" id="COG0494">
    <property type="taxonomic scope" value="Bacteria"/>
</dbReference>
<dbReference type="PANTHER" id="PTHR43046">
    <property type="entry name" value="GDP-MANNOSE MANNOSYL HYDROLASE"/>
    <property type="match status" value="1"/>
</dbReference>
<dbReference type="GO" id="GO:0016787">
    <property type="term" value="F:hydrolase activity"/>
    <property type="evidence" value="ECO:0007669"/>
    <property type="project" value="UniProtKB-KW"/>
</dbReference>
<proteinExistence type="inferred from homology"/>
<dbReference type="RefSeq" id="WP_007914566.1">
    <property type="nucleotide sequence ID" value="NZ_ADVG01000003.1"/>
</dbReference>
<dbReference type="EMBL" id="ADVG01000003">
    <property type="protein sequence ID" value="EFH83694.1"/>
    <property type="molecule type" value="Genomic_DNA"/>
</dbReference>
<keyword evidence="7" id="KW-1185">Reference proteome</keyword>
<name>D6TTE3_KTERA</name>
<sequence>MASTSTRPRAAAAVLRNHNQEILLVKHRWRDGSYSWILPGGGLLPQESPEEAALRELEEETGLKGKILRFLFTLPYDLGTSSIFLVEIDADAEVTLGYDPEDAEVEHKMLEDVAWLPTETISDHPEVQRVLACLQEI</sequence>
<dbReference type="OrthoDB" id="9787476at2"/>
<accession>D6TTE3</accession>
<dbReference type="InterPro" id="IPR015797">
    <property type="entry name" value="NUDIX_hydrolase-like_dom_sf"/>
</dbReference>
<dbReference type="PROSITE" id="PS51462">
    <property type="entry name" value="NUDIX"/>
    <property type="match status" value="1"/>
</dbReference>
<dbReference type="Pfam" id="PF00293">
    <property type="entry name" value="NUDIX"/>
    <property type="match status" value="1"/>
</dbReference>
<reference evidence="6 7" key="1">
    <citation type="journal article" date="2011" name="Stand. Genomic Sci.">
        <title>Non-contiguous finished genome sequence and contextual data of the filamentous soil bacterium Ktedonobacter racemifer type strain (SOSP1-21).</title>
        <authorList>
            <person name="Chang Y.J."/>
            <person name="Land M."/>
            <person name="Hauser L."/>
            <person name="Chertkov O."/>
            <person name="Del Rio T.G."/>
            <person name="Nolan M."/>
            <person name="Copeland A."/>
            <person name="Tice H."/>
            <person name="Cheng J.F."/>
            <person name="Lucas S."/>
            <person name="Han C."/>
            <person name="Goodwin L."/>
            <person name="Pitluck S."/>
            <person name="Ivanova N."/>
            <person name="Ovchinikova G."/>
            <person name="Pati A."/>
            <person name="Chen A."/>
            <person name="Palaniappan K."/>
            <person name="Mavromatis K."/>
            <person name="Liolios K."/>
            <person name="Brettin T."/>
            <person name="Fiebig A."/>
            <person name="Rohde M."/>
            <person name="Abt B."/>
            <person name="Goker M."/>
            <person name="Detter J.C."/>
            <person name="Woyke T."/>
            <person name="Bristow J."/>
            <person name="Eisen J.A."/>
            <person name="Markowitz V."/>
            <person name="Hugenholtz P."/>
            <person name="Kyrpides N.C."/>
            <person name="Klenk H.P."/>
            <person name="Lapidus A."/>
        </authorList>
    </citation>
    <scope>NUCLEOTIDE SEQUENCE [LARGE SCALE GENOMIC DNA]</scope>
    <source>
        <strain evidence="7">DSM 44963</strain>
    </source>
</reference>
<evidence type="ECO:0000313" key="7">
    <source>
        <dbReference type="Proteomes" id="UP000004508"/>
    </source>
</evidence>
<dbReference type="InterPro" id="IPR020084">
    <property type="entry name" value="NUDIX_hydrolase_CS"/>
</dbReference>
<evidence type="ECO:0000256" key="3">
    <source>
        <dbReference type="ARBA" id="ARBA00022842"/>
    </source>
</evidence>
<evidence type="ECO:0000259" key="5">
    <source>
        <dbReference type="PROSITE" id="PS51462"/>
    </source>
</evidence>
<dbReference type="PRINTS" id="PR00502">
    <property type="entry name" value="NUDIXFAMILY"/>
</dbReference>
<protein>
    <submittedName>
        <fullName evidence="6">NUDIX hydrolase</fullName>
    </submittedName>
</protein>
<evidence type="ECO:0000313" key="6">
    <source>
        <dbReference type="EMBL" id="EFH83694.1"/>
    </source>
</evidence>
<dbReference type="PROSITE" id="PS00893">
    <property type="entry name" value="NUDIX_BOX"/>
    <property type="match status" value="1"/>
</dbReference>
<dbReference type="PANTHER" id="PTHR43046:SF12">
    <property type="entry name" value="GDP-MANNOSE MANNOSYL HYDROLASE"/>
    <property type="match status" value="1"/>
</dbReference>
<dbReference type="InterPro" id="IPR000086">
    <property type="entry name" value="NUDIX_hydrolase_dom"/>
</dbReference>
<dbReference type="AlphaFoldDB" id="D6TTE3"/>
<dbReference type="STRING" id="485913.Krac_4689"/>
<evidence type="ECO:0000256" key="1">
    <source>
        <dbReference type="ARBA" id="ARBA00001946"/>
    </source>
</evidence>
<comment type="similarity">
    <text evidence="4">Belongs to the Nudix hydrolase family.</text>
</comment>
<evidence type="ECO:0000256" key="4">
    <source>
        <dbReference type="RuleBase" id="RU003476"/>
    </source>
</evidence>
<dbReference type="InParanoid" id="D6TTE3"/>
<dbReference type="Gene3D" id="3.90.79.10">
    <property type="entry name" value="Nucleoside Triphosphate Pyrophosphohydrolase"/>
    <property type="match status" value="1"/>
</dbReference>
<organism evidence="6 7">
    <name type="scientific">Ktedonobacter racemifer DSM 44963</name>
    <dbReference type="NCBI Taxonomy" id="485913"/>
    <lineage>
        <taxon>Bacteria</taxon>
        <taxon>Bacillati</taxon>
        <taxon>Chloroflexota</taxon>
        <taxon>Ktedonobacteria</taxon>
        <taxon>Ktedonobacterales</taxon>
        <taxon>Ktedonobacteraceae</taxon>
        <taxon>Ktedonobacter</taxon>
    </lineage>
</organism>
<gene>
    <name evidence="6" type="ORF">Krac_4689</name>
</gene>